<gene>
    <name evidence="8" type="ORF">HGM15179_019891</name>
</gene>
<dbReference type="AlphaFoldDB" id="A0A8K1DB17"/>
<dbReference type="InterPro" id="IPR012337">
    <property type="entry name" value="RNaseH-like_sf"/>
</dbReference>
<dbReference type="Pfam" id="PF17921">
    <property type="entry name" value="Integrase_H2C2"/>
    <property type="match status" value="1"/>
</dbReference>
<keyword evidence="6" id="KW-0695">RNA-directed DNA polymerase</keyword>
<sequence>MTGYPVTVQDKVIEAKALPADVSSLKVKLIALTRALDLSEGKKVNIWTDSKYAFSVVRTHRAIRKERGLLNAQGNQIKHAEQILSEGKKVNIWTDSKYAFSVVRIHGAIWKERGLLNDQSNQIKHAEQILALLESIKKPAEKAIMHCRGHQKGKTTPELRNRFTDKAARGIAEKGILAVIPQKGIDLSGFTPKNGPADHKLIKFLKAEITESGWAVTPANQVVVPPLILRELAQKEHENTHFGVENLLKHRKKVVIGKGMTDIVQSVVSKCEICCKGNPDTRKRVVRGVTKAGDLPGDYWQIDPPLSRFRGRAENVPSRVPELIC</sequence>
<keyword evidence="5" id="KW-0378">Hydrolase</keyword>
<dbReference type="PANTHER" id="PTHR41694">
    <property type="entry name" value="ENDOGENOUS RETROVIRUS GROUP K MEMBER POL PROTEIN"/>
    <property type="match status" value="1"/>
</dbReference>
<reference evidence="8" key="1">
    <citation type="submission" date="2019-04" db="EMBL/GenBank/DDBJ databases">
        <title>Genome assembly of Zosterops borbonicus 15179.</title>
        <authorList>
            <person name="Leroy T."/>
            <person name="Anselmetti Y."/>
            <person name="Tilak M.-K."/>
            <person name="Nabholz B."/>
        </authorList>
    </citation>
    <scope>NUCLEOTIDE SEQUENCE</scope>
    <source>
        <strain evidence="8">HGM_15179</strain>
        <tissue evidence="8">Muscle</tissue>
    </source>
</reference>
<keyword evidence="1" id="KW-0808">Transferase</keyword>
<dbReference type="GO" id="GO:0004523">
    <property type="term" value="F:RNA-DNA hybrid ribonuclease activity"/>
    <property type="evidence" value="ECO:0007669"/>
    <property type="project" value="InterPro"/>
</dbReference>
<name>A0A8K1DB17_9PASS</name>
<dbReference type="Pfam" id="PF00075">
    <property type="entry name" value="RNase_H"/>
    <property type="match status" value="1"/>
</dbReference>
<dbReference type="GO" id="GO:0003676">
    <property type="term" value="F:nucleic acid binding"/>
    <property type="evidence" value="ECO:0007669"/>
    <property type="project" value="InterPro"/>
</dbReference>
<proteinExistence type="predicted"/>
<dbReference type="Gene3D" id="1.10.340.70">
    <property type="match status" value="1"/>
</dbReference>
<dbReference type="SUPFAM" id="SSF53098">
    <property type="entry name" value="Ribonuclease H-like"/>
    <property type="match status" value="2"/>
</dbReference>
<organism evidence="8 9">
    <name type="scientific">Zosterops borbonicus</name>
    <dbReference type="NCBI Taxonomy" id="364589"/>
    <lineage>
        <taxon>Eukaryota</taxon>
        <taxon>Metazoa</taxon>
        <taxon>Chordata</taxon>
        <taxon>Craniata</taxon>
        <taxon>Vertebrata</taxon>
        <taxon>Euteleostomi</taxon>
        <taxon>Archelosauria</taxon>
        <taxon>Archosauria</taxon>
        <taxon>Dinosauria</taxon>
        <taxon>Saurischia</taxon>
        <taxon>Theropoda</taxon>
        <taxon>Coelurosauria</taxon>
        <taxon>Aves</taxon>
        <taxon>Neognathae</taxon>
        <taxon>Neoaves</taxon>
        <taxon>Telluraves</taxon>
        <taxon>Australaves</taxon>
        <taxon>Passeriformes</taxon>
        <taxon>Sylvioidea</taxon>
        <taxon>Zosteropidae</taxon>
        <taxon>Zosterops</taxon>
    </lineage>
</organism>
<evidence type="ECO:0000313" key="8">
    <source>
        <dbReference type="EMBL" id="TRZ07216.1"/>
    </source>
</evidence>
<dbReference type="GO" id="GO:0003964">
    <property type="term" value="F:RNA-directed DNA polymerase activity"/>
    <property type="evidence" value="ECO:0007669"/>
    <property type="project" value="UniProtKB-KW"/>
</dbReference>
<protein>
    <recommendedName>
        <fullName evidence="7">RNase H type-1 domain-containing protein</fullName>
    </recommendedName>
</protein>
<feature type="domain" description="RNase H type-1" evidence="7">
    <location>
        <begin position="40"/>
        <end position="173"/>
    </location>
</feature>
<evidence type="ECO:0000259" key="7">
    <source>
        <dbReference type="PROSITE" id="PS50879"/>
    </source>
</evidence>
<dbReference type="Proteomes" id="UP000796761">
    <property type="component" value="Unassembled WGS sequence"/>
</dbReference>
<dbReference type="EMBL" id="SWJQ01001895">
    <property type="protein sequence ID" value="TRZ07216.1"/>
    <property type="molecule type" value="Genomic_DNA"/>
</dbReference>
<dbReference type="InterPro" id="IPR036397">
    <property type="entry name" value="RNaseH_sf"/>
</dbReference>
<keyword evidence="2" id="KW-0548">Nucleotidyltransferase</keyword>
<dbReference type="PROSITE" id="PS50879">
    <property type="entry name" value="RNASE_H_1"/>
    <property type="match status" value="1"/>
</dbReference>
<evidence type="ECO:0000256" key="3">
    <source>
        <dbReference type="ARBA" id="ARBA00022722"/>
    </source>
</evidence>
<keyword evidence="9" id="KW-1185">Reference proteome</keyword>
<keyword evidence="3" id="KW-0540">Nuclease</keyword>
<evidence type="ECO:0000256" key="1">
    <source>
        <dbReference type="ARBA" id="ARBA00022679"/>
    </source>
</evidence>
<evidence type="ECO:0000256" key="2">
    <source>
        <dbReference type="ARBA" id="ARBA00022695"/>
    </source>
</evidence>
<keyword evidence="4" id="KW-0255">Endonuclease</keyword>
<evidence type="ECO:0000256" key="4">
    <source>
        <dbReference type="ARBA" id="ARBA00022759"/>
    </source>
</evidence>
<accession>A0A8K1DB17</accession>
<dbReference type="InterPro" id="IPR041588">
    <property type="entry name" value="Integrase_H2C2"/>
</dbReference>
<dbReference type="Gene3D" id="3.30.420.10">
    <property type="entry name" value="Ribonuclease H-like superfamily/Ribonuclease H"/>
    <property type="match status" value="2"/>
</dbReference>
<dbReference type="InterPro" id="IPR002156">
    <property type="entry name" value="RNaseH_domain"/>
</dbReference>
<dbReference type="PANTHER" id="PTHR41694:SF5">
    <property type="entry name" value="RIBONUCLEASE H"/>
    <property type="match status" value="1"/>
</dbReference>
<dbReference type="OrthoDB" id="9908810at2759"/>
<evidence type="ECO:0000313" key="9">
    <source>
        <dbReference type="Proteomes" id="UP000796761"/>
    </source>
</evidence>
<evidence type="ECO:0000256" key="5">
    <source>
        <dbReference type="ARBA" id="ARBA00022801"/>
    </source>
</evidence>
<evidence type="ECO:0000256" key="6">
    <source>
        <dbReference type="ARBA" id="ARBA00022918"/>
    </source>
</evidence>
<comment type="caution">
    <text evidence="8">The sequence shown here is derived from an EMBL/GenBank/DDBJ whole genome shotgun (WGS) entry which is preliminary data.</text>
</comment>